<sequence length="307" mass="35598">MDPVWKFVLLLAVCGSVTGDSAIPVGHLQPLGGHRPPDVPIDELHTIPHPRPETLPLCALPGYWHQVESVGDVNLAVALLFARLEEFDDSDCDTQKVEYTPLSDFQVMWDWPGFGNMTMGHMDLEMGAREQLYEMVEESDEGLTQDFIFQLLKLEMPEFDDEFLLEKAERVMWDWPGFGNMTMGHMDLEMGAREQLYEMVEESDEGLTQDFIFQLLKLEMPEFDDEFLLEKAERVFDRLVEGQDEDMIKIQDLTVEKLEYALENWLIRIKPEMTPEMDEEYQERMKEFDRKIGVPNVAGDAQKHTEL</sequence>
<gene>
    <name evidence="2" type="ORF">BRAFLDRAFT_130940</name>
</gene>
<keyword evidence="1" id="KW-0732">Signal</keyword>
<dbReference type="EMBL" id="GG666465">
    <property type="protein sequence ID" value="EEN68270.1"/>
    <property type="molecule type" value="Genomic_DNA"/>
</dbReference>
<feature type="signal peptide" evidence="1">
    <location>
        <begin position="1"/>
        <end position="19"/>
    </location>
</feature>
<accession>C3XUI8</accession>
<dbReference type="InParanoid" id="C3XUI8"/>
<reference evidence="2" key="1">
    <citation type="journal article" date="2008" name="Nature">
        <title>The amphioxus genome and the evolution of the chordate karyotype.</title>
        <authorList>
            <consortium name="US DOE Joint Genome Institute (JGI-PGF)"/>
            <person name="Putnam N.H."/>
            <person name="Butts T."/>
            <person name="Ferrier D.E.K."/>
            <person name="Furlong R.F."/>
            <person name="Hellsten U."/>
            <person name="Kawashima T."/>
            <person name="Robinson-Rechavi M."/>
            <person name="Shoguchi E."/>
            <person name="Terry A."/>
            <person name="Yu J.-K."/>
            <person name="Benito-Gutierrez E.L."/>
            <person name="Dubchak I."/>
            <person name="Garcia-Fernandez J."/>
            <person name="Gibson-Brown J.J."/>
            <person name="Grigoriev I.V."/>
            <person name="Horton A.C."/>
            <person name="de Jong P.J."/>
            <person name="Jurka J."/>
            <person name="Kapitonov V.V."/>
            <person name="Kohara Y."/>
            <person name="Kuroki Y."/>
            <person name="Lindquist E."/>
            <person name="Lucas S."/>
            <person name="Osoegawa K."/>
            <person name="Pennacchio L.A."/>
            <person name="Salamov A.A."/>
            <person name="Satou Y."/>
            <person name="Sauka-Spengler T."/>
            <person name="Schmutz J."/>
            <person name="Shin-I T."/>
            <person name="Toyoda A."/>
            <person name="Bronner-Fraser M."/>
            <person name="Fujiyama A."/>
            <person name="Holland L.Z."/>
            <person name="Holland P.W.H."/>
            <person name="Satoh N."/>
            <person name="Rokhsar D.S."/>
        </authorList>
    </citation>
    <scope>NUCLEOTIDE SEQUENCE [LARGE SCALE GENOMIC DNA]</scope>
    <source>
        <strain evidence="2">S238N-H82</strain>
        <tissue evidence="2">Testes</tissue>
    </source>
</reference>
<feature type="chain" id="PRO_5002933083" evidence="1">
    <location>
        <begin position="20"/>
        <end position="307"/>
    </location>
</feature>
<evidence type="ECO:0000256" key="1">
    <source>
        <dbReference type="SAM" id="SignalP"/>
    </source>
</evidence>
<dbReference type="AlphaFoldDB" id="C3XUI8"/>
<protein>
    <submittedName>
        <fullName evidence="2">Uncharacterized protein</fullName>
    </submittedName>
</protein>
<name>C3XUI8_BRAFL</name>
<evidence type="ECO:0000313" key="2">
    <source>
        <dbReference type="EMBL" id="EEN68270.1"/>
    </source>
</evidence>
<organism>
    <name type="scientific">Branchiostoma floridae</name>
    <name type="common">Florida lancelet</name>
    <name type="synonym">Amphioxus</name>
    <dbReference type="NCBI Taxonomy" id="7739"/>
    <lineage>
        <taxon>Eukaryota</taxon>
        <taxon>Metazoa</taxon>
        <taxon>Chordata</taxon>
        <taxon>Cephalochordata</taxon>
        <taxon>Leptocardii</taxon>
        <taxon>Amphioxiformes</taxon>
        <taxon>Branchiostomatidae</taxon>
        <taxon>Branchiostoma</taxon>
    </lineage>
</organism>
<proteinExistence type="predicted"/>